<evidence type="ECO:0000256" key="4">
    <source>
        <dbReference type="ARBA" id="ARBA00013039"/>
    </source>
</evidence>
<dbReference type="GO" id="GO:0016020">
    <property type="term" value="C:membrane"/>
    <property type="evidence" value="ECO:0007669"/>
    <property type="project" value="UniProtKB-SubCell"/>
</dbReference>
<feature type="transmembrane region" description="Helical" evidence="11">
    <location>
        <begin position="306"/>
        <end position="324"/>
    </location>
</feature>
<dbReference type="Pfam" id="PF13499">
    <property type="entry name" value="EF-hand_7"/>
    <property type="match status" value="1"/>
</dbReference>
<evidence type="ECO:0000313" key="13">
    <source>
        <dbReference type="EnsemblMetazoa" id="tetur20g00410.1"/>
    </source>
</evidence>
<feature type="transmembrane region" description="Helical" evidence="11">
    <location>
        <begin position="336"/>
        <end position="358"/>
    </location>
</feature>
<dbReference type="SMART" id="SM00054">
    <property type="entry name" value="EFh"/>
    <property type="match status" value="2"/>
</dbReference>
<feature type="transmembrane region" description="Helical" evidence="11">
    <location>
        <begin position="244"/>
        <end position="265"/>
    </location>
</feature>
<keyword evidence="7" id="KW-0378">Hydrolase</keyword>
<dbReference type="InterPro" id="IPR011992">
    <property type="entry name" value="EF-hand-dom_pair"/>
</dbReference>
<dbReference type="PANTHER" id="PTHR45840:SF2">
    <property type="entry name" value="PROTEIN RHOMBOID-RELATED"/>
    <property type="match status" value="1"/>
</dbReference>
<evidence type="ECO:0000256" key="5">
    <source>
        <dbReference type="ARBA" id="ARBA00022670"/>
    </source>
</evidence>
<dbReference type="eggNOG" id="KOG2289">
    <property type="taxonomic scope" value="Eukaryota"/>
</dbReference>
<comment type="subcellular location">
    <subcellularLocation>
        <location evidence="2">Membrane</location>
        <topology evidence="2">Multi-pass membrane protein</topology>
    </subcellularLocation>
</comment>
<dbReference type="Pfam" id="PF01694">
    <property type="entry name" value="Rhomboid"/>
    <property type="match status" value="1"/>
</dbReference>
<dbReference type="STRING" id="32264.T1KSQ1"/>
<dbReference type="CDD" id="cd00051">
    <property type="entry name" value="EFh"/>
    <property type="match status" value="1"/>
</dbReference>
<name>T1KSQ1_TETUR</name>
<feature type="transmembrane region" description="Helical" evidence="11">
    <location>
        <begin position="182"/>
        <end position="206"/>
    </location>
</feature>
<dbReference type="KEGG" id="tut:107367105"/>
<sequence>MTKGNRVGVDQDHDQVTVSLEMDRIWKPVFDKYDSDGAGRIPVDVFRRRIMEANERLEEDIPREILDEIIERVEWDHDGCISYNEFISMVKSREMGAHRPRLHRLIRYAAIAVVPKSQRQSVIRRYIEEYNCSPPPLFLMLASIVEIAVFIYYCVAMNTFSATGPVPFDSLLIYDPYRRYQVWRYFTYALIHAGFFHLFFNLLVQLLLGIPLEMVHKWWRVGLVYLSGVLAGSLGSSLSDPKSYLAGASGGVYALIAAQLANVVINFHEMEFGAIRAIGLVMFGTIDVGVAIYNRYSQVGRNRTSYSAHLMGALAGFLVGVLALRNLKVKRWEKRLGLIALIVYVVLMGFCITFNFAYSDYFPKPRHSNGYFQ</sequence>
<evidence type="ECO:0000256" key="10">
    <source>
        <dbReference type="ARBA" id="ARBA00023136"/>
    </source>
</evidence>
<keyword evidence="6 11" id="KW-0812">Transmembrane</keyword>
<organism evidence="13 14">
    <name type="scientific">Tetranychus urticae</name>
    <name type="common">Two-spotted spider mite</name>
    <dbReference type="NCBI Taxonomy" id="32264"/>
    <lineage>
        <taxon>Eukaryota</taxon>
        <taxon>Metazoa</taxon>
        <taxon>Ecdysozoa</taxon>
        <taxon>Arthropoda</taxon>
        <taxon>Chelicerata</taxon>
        <taxon>Arachnida</taxon>
        <taxon>Acari</taxon>
        <taxon>Acariformes</taxon>
        <taxon>Trombidiformes</taxon>
        <taxon>Prostigmata</taxon>
        <taxon>Eleutherengona</taxon>
        <taxon>Raphignathae</taxon>
        <taxon>Tetranychoidea</taxon>
        <taxon>Tetranychidae</taxon>
        <taxon>Tetranychus</taxon>
    </lineage>
</organism>
<dbReference type="InterPro" id="IPR022764">
    <property type="entry name" value="Peptidase_S54_rhomboid_dom"/>
</dbReference>
<evidence type="ECO:0000256" key="6">
    <source>
        <dbReference type="ARBA" id="ARBA00022692"/>
    </source>
</evidence>
<dbReference type="SUPFAM" id="SSF144091">
    <property type="entry name" value="Rhomboid-like"/>
    <property type="match status" value="1"/>
</dbReference>
<dbReference type="Gene3D" id="1.20.1540.10">
    <property type="entry name" value="Rhomboid-like"/>
    <property type="match status" value="1"/>
</dbReference>
<dbReference type="InterPro" id="IPR051739">
    <property type="entry name" value="Rhomboid_IM_Serine_Proteases"/>
</dbReference>
<dbReference type="HOGENOM" id="CLU_048023_2_1_1"/>
<dbReference type="Gene3D" id="1.10.238.10">
    <property type="entry name" value="EF-hand"/>
    <property type="match status" value="1"/>
</dbReference>
<keyword evidence="14" id="KW-1185">Reference proteome</keyword>
<feature type="domain" description="EF-hand" evidence="12">
    <location>
        <begin position="61"/>
        <end position="96"/>
    </location>
</feature>
<feature type="transmembrane region" description="Helical" evidence="11">
    <location>
        <begin position="137"/>
        <end position="162"/>
    </location>
</feature>
<evidence type="ECO:0000256" key="8">
    <source>
        <dbReference type="ARBA" id="ARBA00022825"/>
    </source>
</evidence>
<evidence type="ECO:0000256" key="9">
    <source>
        <dbReference type="ARBA" id="ARBA00022989"/>
    </source>
</evidence>
<dbReference type="SUPFAM" id="SSF47473">
    <property type="entry name" value="EF-hand"/>
    <property type="match status" value="1"/>
</dbReference>
<dbReference type="EC" id="3.4.21.105" evidence="4"/>
<protein>
    <recommendedName>
        <fullName evidence="4">rhomboid protease</fullName>
        <ecNumber evidence="4">3.4.21.105</ecNumber>
    </recommendedName>
</protein>
<proteinExistence type="inferred from homology"/>
<dbReference type="FunFam" id="1.20.1540.10:FF:000007">
    <property type="entry name" value="Rhomboid like 2"/>
    <property type="match status" value="1"/>
</dbReference>
<evidence type="ECO:0000256" key="1">
    <source>
        <dbReference type="ARBA" id="ARBA00000156"/>
    </source>
</evidence>
<dbReference type="GO" id="GO:0006508">
    <property type="term" value="P:proteolysis"/>
    <property type="evidence" value="ECO:0007669"/>
    <property type="project" value="UniProtKB-KW"/>
</dbReference>
<dbReference type="AlphaFoldDB" id="T1KSQ1"/>
<feature type="transmembrane region" description="Helical" evidence="11">
    <location>
        <begin position="277"/>
        <end position="294"/>
    </location>
</feature>
<evidence type="ECO:0000256" key="3">
    <source>
        <dbReference type="ARBA" id="ARBA00009045"/>
    </source>
</evidence>
<dbReference type="GO" id="GO:0005509">
    <property type="term" value="F:calcium ion binding"/>
    <property type="evidence" value="ECO:0007669"/>
    <property type="project" value="InterPro"/>
</dbReference>
<gene>
    <name evidence="13" type="primary">107367105</name>
</gene>
<keyword evidence="5" id="KW-0645">Protease</keyword>
<feature type="transmembrane region" description="Helical" evidence="11">
    <location>
        <begin position="218"/>
        <end position="238"/>
    </location>
</feature>
<evidence type="ECO:0000256" key="2">
    <source>
        <dbReference type="ARBA" id="ARBA00004141"/>
    </source>
</evidence>
<dbReference type="OMA" id="WIAVIFY"/>
<evidence type="ECO:0000256" key="7">
    <source>
        <dbReference type="ARBA" id="ARBA00022801"/>
    </source>
</evidence>
<accession>T1KSQ1</accession>
<dbReference type="PROSITE" id="PS50222">
    <property type="entry name" value="EF_HAND_2"/>
    <property type="match status" value="1"/>
</dbReference>
<dbReference type="EnsemblMetazoa" id="tetur20g00410.1">
    <property type="protein sequence ID" value="tetur20g00410.1"/>
    <property type="gene ID" value="tetur20g00410"/>
</dbReference>
<evidence type="ECO:0000313" key="14">
    <source>
        <dbReference type="Proteomes" id="UP000015104"/>
    </source>
</evidence>
<keyword evidence="10 11" id="KW-0472">Membrane</keyword>
<comment type="catalytic activity">
    <reaction evidence="1">
        <text>Cleaves type-1 transmembrane domains using a catalytic dyad composed of serine and histidine that are contributed by different transmembrane domains.</text>
        <dbReference type="EC" id="3.4.21.105"/>
    </reaction>
</comment>
<dbReference type="EMBL" id="CAEY01000505">
    <property type="status" value="NOT_ANNOTATED_CDS"/>
    <property type="molecule type" value="Genomic_DNA"/>
</dbReference>
<reference evidence="14" key="1">
    <citation type="submission" date="2011-08" db="EMBL/GenBank/DDBJ databases">
        <authorList>
            <person name="Rombauts S."/>
        </authorList>
    </citation>
    <scope>NUCLEOTIDE SEQUENCE</scope>
    <source>
        <strain evidence="14">London</strain>
    </source>
</reference>
<evidence type="ECO:0000259" key="12">
    <source>
        <dbReference type="PROSITE" id="PS50222"/>
    </source>
</evidence>
<keyword evidence="9 11" id="KW-1133">Transmembrane helix</keyword>
<dbReference type="OrthoDB" id="418595at2759"/>
<dbReference type="PANTHER" id="PTHR45840">
    <property type="entry name" value="RHOMBOID-RELATED PROTEIN"/>
    <property type="match status" value="1"/>
</dbReference>
<dbReference type="InterPro" id="IPR035952">
    <property type="entry name" value="Rhomboid-like_sf"/>
</dbReference>
<keyword evidence="8" id="KW-0720">Serine protease</keyword>
<evidence type="ECO:0000256" key="11">
    <source>
        <dbReference type="SAM" id="Phobius"/>
    </source>
</evidence>
<dbReference type="Proteomes" id="UP000015104">
    <property type="component" value="Unassembled WGS sequence"/>
</dbReference>
<reference evidence="13" key="2">
    <citation type="submission" date="2015-06" db="UniProtKB">
        <authorList>
            <consortium name="EnsemblMetazoa"/>
        </authorList>
    </citation>
    <scope>IDENTIFICATION</scope>
</reference>
<dbReference type="GO" id="GO:0004252">
    <property type="term" value="F:serine-type endopeptidase activity"/>
    <property type="evidence" value="ECO:0007669"/>
    <property type="project" value="InterPro"/>
</dbReference>
<dbReference type="InterPro" id="IPR002048">
    <property type="entry name" value="EF_hand_dom"/>
</dbReference>
<comment type="similarity">
    <text evidence="3">Belongs to the peptidase S54 family.</text>
</comment>